<evidence type="ECO:0000256" key="6">
    <source>
        <dbReference type="ARBA" id="ARBA00023004"/>
    </source>
</evidence>
<dbReference type="Pfam" id="PF00067">
    <property type="entry name" value="p450"/>
    <property type="match status" value="1"/>
</dbReference>
<dbReference type="Gene3D" id="1.10.630.10">
    <property type="entry name" value="Cytochrome P450"/>
    <property type="match status" value="1"/>
</dbReference>
<dbReference type="GO" id="GO:0016020">
    <property type="term" value="C:membrane"/>
    <property type="evidence" value="ECO:0007669"/>
    <property type="project" value="UniProtKB-SubCell"/>
</dbReference>
<dbReference type="PROSITE" id="PS00086">
    <property type="entry name" value="CYTOCHROME_P450"/>
    <property type="match status" value="1"/>
</dbReference>
<comment type="catalytic activity">
    <reaction evidence="10">
        <text>(+)-piperitol + reduced [NADPH--hemoprotein reductase] + O2 = (+)-sesamin + oxidized [NADPH--hemoprotein reductase] + 2 H2O + H(+)</text>
        <dbReference type="Rhea" id="RHEA:56780"/>
        <dbReference type="Rhea" id="RHEA-COMP:11964"/>
        <dbReference type="Rhea" id="RHEA-COMP:11965"/>
        <dbReference type="ChEBI" id="CHEBI:15377"/>
        <dbReference type="ChEBI" id="CHEBI:15378"/>
        <dbReference type="ChEBI" id="CHEBI:15379"/>
        <dbReference type="ChEBI" id="CHEBI:57618"/>
        <dbReference type="ChEBI" id="CHEBI:58210"/>
        <dbReference type="ChEBI" id="CHEBI:66470"/>
        <dbReference type="ChEBI" id="CHEBI:141003"/>
        <dbReference type="EC" id="1.14.19.74"/>
    </reaction>
    <physiologicalReaction direction="left-to-right" evidence="10">
        <dbReference type="Rhea" id="RHEA:56781"/>
    </physiologicalReaction>
</comment>
<dbReference type="InterPro" id="IPR050651">
    <property type="entry name" value="Plant_Cytochrome_P450_Monoox"/>
</dbReference>
<evidence type="ECO:0000313" key="16">
    <source>
        <dbReference type="EMBL" id="KZV57289.1"/>
    </source>
</evidence>
<evidence type="ECO:0000256" key="3">
    <source>
        <dbReference type="ARBA" id="ARBA00022617"/>
    </source>
</evidence>
<evidence type="ECO:0000313" key="17">
    <source>
        <dbReference type="Proteomes" id="UP000250235"/>
    </source>
</evidence>
<gene>
    <name evidence="16" type="ORF">F511_39111</name>
</gene>
<dbReference type="InterPro" id="IPR017972">
    <property type="entry name" value="Cyt_P450_CS"/>
</dbReference>
<dbReference type="EC" id="1.14.19.74" evidence="12"/>
<dbReference type="PRINTS" id="PR00385">
    <property type="entry name" value="P450"/>
</dbReference>
<keyword evidence="6 13" id="KW-0408">Iron</keyword>
<evidence type="ECO:0000256" key="10">
    <source>
        <dbReference type="ARBA" id="ARBA00052057"/>
    </source>
</evidence>
<dbReference type="AlphaFoldDB" id="A0A2Z7DBR1"/>
<evidence type="ECO:0000256" key="2">
    <source>
        <dbReference type="ARBA" id="ARBA00010617"/>
    </source>
</evidence>
<dbReference type="EMBL" id="KQ987355">
    <property type="protein sequence ID" value="KZV57289.1"/>
    <property type="molecule type" value="Genomic_DNA"/>
</dbReference>
<dbReference type="OrthoDB" id="1055148at2759"/>
<evidence type="ECO:0000256" key="4">
    <source>
        <dbReference type="ARBA" id="ARBA00022723"/>
    </source>
</evidence>
<feature type="transmembrane region" description="Helical" evidence="15">
    <location>
        <begin position="7"/>
        <end position="25"/>
    </location>
</feature>
<evidence type="ECO:0000256" key="1">
    <source>
        <dbReference type="ARBA" id="ARBA00004167"/>
    </source>
</evidence>
<proteinExistence type="inferred from homology"/>
<evidence type="ECO:0000256" key="13">
    <source>
        <dbReference type="PIRSR" id="PIRSR602401-1"/>
    </source>
</evidence>
<reference evidence="16 17" key="1">
    <citation type="journal article" date="2015" name="Proc. Natl. Acad. Sci. U.S.A.">
        <title>The resurrection genome of Boea hygrometrica: A blueprint for survival of dehydration.</title>
        <authorList>
            <person name="Xiao L."/>
            <person name="Yang G."/>
            <person name="Zhang L."/>
            <person name="Yang X."/>
            <person name="Zhao S."/>
            <person name="Ji Z."/>
            <person name="Zhou Q."/>
            <person name="Hu M."/>
            <person name="Wang Y."/>
            <person name="Chen M."/>
            <person name="Xu Y."/>
            <person name="Jin H."/>
            <person name="Xiao X."/>
            <person name="Hu G."/>
            <person name="Bao F."/>
            <person name="Hu Y."/>
            <person name="Wan P."/>
            <person name="Li L."/>
            <person name="Deng X."/>
            <person name="Kuang T."/>
            <person name="Xiang C."/>
            <person name="Zhu J.K."/>
            <person name="Oliver M.J."/>
            <person name="He Y."/>
        </authorList>
    </citation>
    <scope>NUCLEOTIDE SEQUENCE [LARGE SCALE GENOMIC DNA]</scope>
    <source>
        <strain evidence="17">cv. XS01</strain>
    </source>
</reference>
<accession>A0A2Z7DBR1</accession>
<keyword evidence="15" id="KW-0812">Transmembrane</keyword>
<dbReference type="InterPro" id="IPR001128">
    <property type="entry name" value="Cyt_P450"/>
</dbReference>
<evidence type="ECO:0000256" key="5">
    <source>
        <dbReference type="ARBA" id="ARBA00023002"/>
    </source>
</evidence>
<comment type="cofactor">
    <cofactor evidence="13">
        <name>heme</name>
        <dbReference type="ChEBI" id="CHEBI:30413"/>
    </cofactor>
</comment>
<comment type="function">
    <text evidence="11">Involved in the biosynthesis of (+)-sesamin, a furofuran class lignan. Functions in a dual catalytic mode. Catalyzes the synthesis of (+)-sesamin from (+)- pinoresinol by formation of two successive methylenedioxy bridges on (+)-pinoresinol and (+)-piperitol, respectively.</text>
</comment>
<comment type="subcellular location">
    <subcellularLocation>
        <location evidence="1">Membrane</location>
        <topology evidence="1">Single-pass membrane protein</topology>
    </subcellularLocation>
</comment>
<dbReference type="PANTHER" id="PTHR47947">
    <property type="entry name" value="CYTOCHROME P450 82C3-RELATED"/>
    <property type="match status" value="1"/>
</dbReference>
<sequence length="506" mass="57548">MDTQISFLLYVPLVLALYIFTTQFFNRIRNFPPSPAVNLPVLGHLHLLKKPLHRSLAKVSDNYGPVLLLQFGYRRVLLVSSPSAAEECLSKNDIIFASRPRLLAAKHLGYNYRSLVWSSYGDHWRNLRKISSIEVLSSNRLQALHWIRADEVTSMIRRLANLSGDGMVAVDMRTMFFETVLNVMMRMIAGKRYYGEKVEEVAQAKRFRDIVYETLRHGGASHLGDFLPVLRWLGVGGGEKRLAALQRRRDLFMQELVEECKERMRNNRDGEGKKETMIGMLLSLQEKESDYYTDEIIRSLMLTLLAAGTDTSVGTMEWALSLLLNHPQVLRKAQIEIENHVGQGRLVEESDISSLPYLRCIINETMRMYPAGPLLVPHESTDRCTVGGYQVPAKTMLLVNLWAIQNDHKNWEEPRKFAPERFEGLEGSRDGFRLMPFGSGRRGCPGEGLAFRMLGLALGSVIQCFEWKRIGEDQVDMTEGPGLTLPKAQPLVAYCKARPFVEKLLC</sequence>
<dbReference type="PRINTS" id="PR00463">
    <property type="entry name" value="EP450I"/>
</dbReference>
<keyword evidence="3 13" id="KW-0349">Heme</keyword>
<protein>
    <recommendedName>
        <fullName evidence="12">(+)-piperitol/(+)-sesamin synthase</fullName>
        <ecNumber evidence="12">1.14.19.74</ecNumber>
    </recommendedName>
</protein>
<evidence type="ECO:0000256" key="15">
    <source>
        <dbReference type="SAM" id="Phobius"/>
    </source>
</evidence>
<dbReference type="InterPro" id="IPR036396">
    <property type="entry name" value="Cyt_P450_sf"/>
</dbReference>
<dbReference type="PANTHER" id="PTHR47947:SF24">
    <property type="entry name" value="ISOFLAVONE 2'-HYDROXYLASE-LIKE"/>
    <property type="match status" value="1"/>
</dbReference>
<evidence type="ECO:0000256" key="9">
    <source>
        <dbReference type="ARBA" id="ARBA00052022"/>
    </source>
</evidence>
<evidence type="ECO:0000256" key="8">
    <source>
        <dbReference type="ARBA" id="ARBA00023136"/>
    </source>
</evidence>
<comment type="similarity">
    <text evidence="2 14">Belongs to the cytochrome P450 family.</text>
</comment>
<comment type="catalytic activity">
    <reaction evidence="9">
        <text>(+)-pinoresinol + reduced [NADPH--hemoprotein reductase] + O2 = (+)-piperitol + oxidized [NADPH--hemoprotein reductase] + 2 H2O + H(+)</text>
        <dbReference type="Rhea" id="RHEA:56776"/>
        <dbReference type="Rhea" id="RHEA-COMP:11964"/>
        <dbReference type="Rhea" id="RHEA-COMP:11965"/>
        <dbReference type="ChEBI" id="CHEBI:40"/>
        <dbReference type="ChEBI" id="CHEBI:15377"/>
        <dbReference type="ChEBI" id="CHEBI:15378"/>
        <dbReference type="ChEBI" id="CHEBI:15379"/>
        <dbReference type="ChEBI" id="CHEBI:57618"/>
        <dbReference type="ChEBI" id="CHEBI:58210"/>
        <dbReference type="ChEBI" id="CHEBI:141003"/>
        <dbReference type="EC" id="1.14.19.74"/>
    </reaction>
    <physiologicalReaction direction="left-to-right" evidence="9">
        <dbReference type="Rhea" id="RHEA:56777"/>
    </physiologicalReaction>
</comment>
<evidence type="ECO:0000256" key="7">
    <source>
        <dbReference type="ARBA" id="ARBA00023033"/>
    </source>
</evidence>
<evidence type="ECO:0000256" key="11">
    <source>
        <dbReference type="ARBA" id="ARBA00056759"/>
    </source>
</evidence>
<dbReference type="SUPFAM" id="SSF48264">
    <property type="entry name" value="Cytochrome P450"/>
    <property type="match status" value="1"/>
</dbReference>
<keyword evidence="8 15" id="KW-0472">Membrane</keyword>
<dbReference type="GO" id="GO:0005506">
    <property type="term" value="F:iron ion binding"/>
    <property type="evidence" value="ECO:0007669"/>
    <property type="project" value="InterPro"/>
</dbReference>
<keyword evidence="5 14" id="KW-0560">Oxidoreductase</keyword>
<keyword evidence="17" id="KW-1185">Reference proteome</keyword>
<dbReference type="GO" id="GO:0102915">
    <property type="term" value="F:piperitol synthase activity"/>
    <property type="evidence" value="ECO:0007669"/>
    <property type="project" value="UniProtKB-EC"/>
</dbReference>
<keyword evidence="15" id="KW-1133">Transmembrane helix</keyword>
<dbReference type="FunFam" id="1.10.630.10:FF:000023">
    <property type="entry name" value="Cytochrome P450 family protein"/>
    <property type="match status" value="1"/>
</dbReference>
<organism evidence="16 17">
    <name type="scientific">Dorcoceras hygrometricum</name>
    <dbReference type="NCBI Taxonomy" id="472368"/>
    <lineage>
        <taxon>Eukaryota</taxon>
        <taxon>Viridiplantae</taxon>
        <taxon>Streptophyta</taxon>
        <taxon>Embryophyta</taxon>
        <taxon>Tracheophyta</taxon>
        <taxon>Spermatophyta</taxon>
        <taxon>Magnoliopsida</taxon>
        <taxon>eudicotyledons</taxon>
        <taxon>Gunneridae</taxon>
        <taxon>Pentapetalae</taxon>
        <taxon>asterids</taxon>
        <taxon>lamiids</taxon>
        <taxon>Lamiales</taxon>
        <taxon>Gesneriaceae</taxon>
        <taxon>Didymocarpoideae</taxon>
        <taxon>Trichosporeae</taxon>
        <taxon>Loxocarpinae</taxon>
        <taxon>Dorcoceras</taxon>
    </lineage>
</organism>
<keyword evidence="4 13" id="KW-0479">Metal-binding</keyword>
<feature type="binding site" description="axial binding residue" evidence="13">
    <location>
        <position position="444"/>
    </location>
    <ligand>
        <name>heme</name>
        <dbReference type="ChEBI" id="CHEBI:30413"/>
    </ligand>
    <ligandPart>
        <name>Fe</name>
        <dbReference type="ChEBI" id="CHEBI:18248"/>
    </ligandPart>
</feature>
<evidence type="ECO:0000256" key="12">
    <source>
        <dbReference type="ARBA" id="ARBA00066876"/>
    </source>
</evidence>
<dbReference type="Proteomes" id="UP000250235">
    <property type="component" value="Unassembled WGS sequence"/>
</dbReference>
<name>A0A2Z7DBR1_9LAMI</name>
<dbReference type="GO" id="GO:0020037">
    <property type="term" value="F:heme binding"/>
    <property type="evidence" value="ECO:0007669"/>
    <property type="project" value="InterPro"/>
</dbReference>
<evidence type="ECO:0000256" key="14">
    <source>
        <dbReference type="RuleBase" id="RU000461"/>
    </source>
</evidence>
<keyword evidence="7 14" id="KW-0503">Monooxygenase</keyword>
<dbReference type="CDD" id="cd20653">
    <property type="entry name" value="CYP81"/>
    <property type="match status" value="1"/>
</dbReference>
<dbReference type="InterPro" id="IPR002401">
    <property type="entry name" value="Cyt_P450_E_grp-I"/>
</dbReference>